<evidence type="ECO:0000313" key="4">
    <source>
        <dbReference type="EMBL" id="SMP78910.1"/>
    </source>
</evidence>
<dbReference type="InterPro" id="IPR013830">
    <property type="entry name" value="SGNH_hydro"/>
</dbReference>
<dbReference type="Proteomes" id="UP001157910">
    <property type="component" value="Unassembled WGS sequence"/>
</dbReference>
<proteinExistence type="predicted"/>
<feature type="chain" id="PRO_5045856794" evidence="2">
    <location>
        <begin position="20"/>
        <end position="356"/>
    </location>
</feature>
<dbReference type="Gene3D" id="3.40.50.1110">
    <property type="entry name" value="SGNH hydrolase"/>
    <property type="match status" value="1"/>
</dbReference>
<dbReference type="CDD" id="cd01823">
    <property type="entry name" value="SEST_like"/>
    <property type="match status" value="1"/>
</dbReference>
<feature type="compositionally biased region" description="Pro residues" evidence="1">
    <location>
        <begin position="326"/>
        <end position="349"/>
    </location>
</feature>
<keyword evidence="5" id="KW-1185">Reference proteome</keyword>
<feature type="region of interest" description="Disordered" evidence="1">
    <location>
        <begin position="304"/>
        <end position="356"/>
    </location>
</feature>
<evidence type="ECO:0000259" key="3">
    <source>
        <dbReference type="Pfam" id="PF13472"/>
    </source>
</evidence>
<name>A0ABY1QSB2_9SPHN</name>
<reference evidence="4 5" key="1">
    <citation type="submission" date="2017-05" db="EMBL/GenBank/DDBJ databases">
        <authorList>
            <person name="Varghese N."/>
            <person name="Submissions S."/>
        </authorList>
    </citation>
    <scope>NUCLEOTIDE SEQUENCE [LARGE SCALE GENOMIC DNA]</scope>
    <source>
        <strain evidence="4 5">SM16</strain>
    </source>
</reference>
<dbReference type="PANTHER" id="PTHR37981:SF1">
    <property type="entry name" value="SGNH HYDROLASE-TYPE ESTERASE DOMAIN-CONTAINING PROTEIN"/>
    <property type="match status" value="1"/>
</dbReference>
<evidence type="ECO:0000256" key="1">
    <source>
        <dbReference type="SAM" id="MobiDB-lite"/>
    </source>
</evidence>
<dbReference type="InterPro" id="IPR036514">
    <property type="entry name" value="SGNH_hydro_sf"/>
</dbReference>
<evidence type="ECO:0000256" key="2">
    <source>
        <dbReference type="SAM" id="SignalP"/>
    </source>
</evidence>
<dbReference type="EMBL" id="FXUI01000012">
    <property type="protein sequence ID" value="SMP78910.1"/>
    <property type="molecule type" value="Genomic_DNA"/>
</dbReference>
<dbReference type="Pfam" id="PF13472">
    <property type="entry name" value="Lipase_GDSL_2"/>
    <property type="match status" value="1"/>
</dbReference>
<dbReference type="PROSITE" id="PS51257">
    <property type="entry name" value="PROKAR_LIPOPROTEIN"/>
    <property type="match status" value="1"/>
</dbReference>
<dbReference type="RefSeq" id="WP_283406868.1">
    <property type="nucleotide sequence ID" value="NZ_FXUI01000012.1"/>
</dbReference>
<gene>
    <name evidence="4" type="ORF">SAMN06296065_11211</name>
</gene>
<dbReference type="PANTHER" id="PTHR37981">
    <property type="entry name" value="LIPASE 2"/>
    <property type="match status" value="1"/>
</dbReference>
<comment type="caution">
    <text evidence="4">The sequence shown here is derived from an EMBL/GenBank/DDBJ whole genome shotgun (WGS) entry which is preliminary data.</text>
</comment>
<organism evidence="4 5">
    <name type="scientific">Novosphingobium panipatense</name>
    <dbReference type="NCBI Taxonomy" id="428991"/>
    <lineage>
        <taxon>Bacteria</taxon>
        <taxon>Pseudomonadati</taxon>
        <taxon>Pseudomonadota</taxon>
        <taxon>Alphaproteobacteria</taxon>
        <taxon>Sphingomonadales</taxon>
        <taxon>Sphingomonadaceae</taxon>
        <taxon>Novosphingobium</taxon>
    </lineage>
</organism>
<dbReference type="InterPro" id="IPR037460">
    <property type="entry name" value="SEST-like"/>
</dbReference>
<sequence length="356" mass="37412">MKRPLAGAWLTAALLCACAAPLTTAAAAENPAPVAAAENLAGQRYVAIGSSFAAGPQLPPAKPSWPARCGQSFSNYPTLLAARFGMELIDRSCSGATTDHVLGPWAEVPPQINSVTRETRLVTITIGGNDLSYIGNLFSATCAFNARVIATQGSKGRACGPVYVPSEADYVRDEAQLNEIARRIRTTAPQARIVFVQYLTPLPAPGKLCAVTPVNEADAATVREIGRRLSEITARVAQAHGAMLARMDVASASHTPCDEEPWMIGSPEGYDGRQGLQWHLNRAGMEATAESVATLLIESGVRPVKTPKPAEATPAGTPVPLRLVPKPLPAPTISVPPPVGKPNRTPTPQPANGKRS</sequence>
<feature type="domain" description="SGNH hydrolase-type esterase" evidence="3">
    <location>
        <begin position="47"/>
        <end position="287"/>
    </location>
</feature>
<dbReference type="SUPFAM" id="SSF52266">
    <property type="entry name" value="SGNH hydrolase"/>
    <property type="match status" value="1"/>
</dbReference>
<evidence type="ECO:0000313" key="5">
    <source>
        <dbReference type="Proteomes" id="UP001157910"/>
    </source>
</evidence>
<protein>
    <submittedName>
        <fullName evidence="4">GDSL-like Lipase/Acylhydrolase family protein</fullName>
    </submittedName>
</protein>
<accession>A0ABY1QSB2</accession>
<keyword evidence="2" id="KW-0732">Signal</keyword>
<feature type="signal peptide" evidence="2">
    <location>
        <begin position="1"/>
        <end position="19"/>
    </location>
</feature>